<dbReference type="InterPro" id="IPR018119">
    <property type="entry name" value="Strictosidine_synth_cons-reg"/>
</dbReference>
<dbReference type="Proteomes" id="UP001314229">
    <property type="component" value="Unassembled WGS sequence"/>
</dbReference>
<keyword evidence="3" id="KW-0493">Microtubule</keyword>
<dbReference type="Pfam" id="PF20067">
    <property type="entry name" value="SSL_N"/>
    <property type="match status" value="1"/>
</dbReference>
<dbReference type="Gene3D" id="3.10.20.90">
    <property type="entry name" value="Phosphatidylinositol 3-kinase Catalytic Subunit, Chain A, domain 1"/>
    <property type="match status" value="1"/>
</dbReference>
<dbReference type="SMART" id="SM00314">
    <property type="entry name" value="RA"/>
    <property type="match status" value="1"/>
</dbReference>
<dbReference type="InterPro" id="IPR002219">
    <property type="entry name" value="PKC_DAG/PE"/>
</dbReference>
<dbReference type="EMBL" id="CAWUFR010000002">
    <property type="protein sequence ID" value="CAK6949958.1"/>
    <property type="molecule type" value="Genomic_DNA"/>
</dbReference>
<comment type="subcellular location">
    <subcellularLocation>
        <location evidence="1">Cytoplasm</location>
        <location evidence="1">Cytoskeleton</location>
    </subcellularLocation>
</comment>
<gene>
    <name evidence="14" type="ORF">FSCOSCO3_A034507</name>
</gene>
<feature type="region of interest" description="Disordered" evidence="10">
    <location>
        <begin position="1"/>
        <end position="21"/>
    </location>
</feature>
<dbReference type="PANTHER" id="PTHR10426">
    <property type="entry name" value="STRICTOSIDINE SYNTHASE-RELATED"/>
    <property type="match status" value="1"/>
</dbReference>
<feature type="domain" description="Phorbol-ester/DAG-type" evidence="11">
    <location>
        <begin position="141"/>
        <end position="186"/>
    </location>
</feature>
<evidence type="ECO:0000256" key="8">
    <source>
        <dbReference type="ARBA" id="ARBA00023212"/>
    </source>
</evidence>
<dbReference type="Pfam" id="PF00788">
    <property type="entry name" value="RA"/>
    <property type="match status" value="1"/>
</dbReference>
<comment type="similarity">
    <text evidence="2">Belongs to the strictosidine synthase family.</text>
</comment>
<accession>A0AAV1MSF6</accession>
<dbReference type="GO" id="GO:0007165">
    <property type="term" value="P:signal transduction"/>
    <property type="evidence" value="ECO:0007669"/>
    <property type="project" value="InterPro"/>
</dbReference>
<dbReference type="GO" id="GO:0005874">
    <property type="term" value="C:microtubule"/>
    <property type="evidence" value="ECO:0007669"/>
    <property type="project" value="UniProtKB-KW"/>
</dbReference>
<dbReference type="Pfam" id="PF03088">
    <property type="entry name" value="Str_synth"/>
    <property type="match status" value="1"/>
</dbReference>
<evidence type="ECO:0000313" key="14">
    <source>
        <dbReference type="EMBL" id="CAK6949958.1"/>
    </source>
</evidence>
<evidence type="ECO:0000256" key="6">
    <source>
        <dbReference type="ARBA" id="ARBA00022833"/>
    </source>
</evidence>
<dbReference type="InterPro" id="IPR011042">
    <property type="entry name" value="6-blade_b-propeller_TolB-like"/>
</dbReference>
<feature type="compositionally biased region" description="Basic and acidic residues" evidence="10">
    <location>
        <begin position="81"/>
        <end position="92"/>
    </location>
</feature>
<dbReference type="SUPFAM" id="SSF63829">
    <property type="entry name" value="Calcium-dependent phosphotriesterase"/>
    <property type="match status" value="1"/>
</dbReference>
<dbReference type="Gene3D" id="2.120.10.30">
    <property type="entry name" value="TolB, C-terminal domain"/>
    <property type="match status" value="1"/>
</dbReference>
<organism evidence="14 15">
    <name type="scientific">Scomber scombrus</name>
    <name type="common">Atlantic mackerel</name>
    <name type="synonym">Scomber vernalis</name>
    <dbReference type="NCBI Taxonomy" id="13677"/>
    <lineage>
        <taxon>Eukaryota</taxon>
        <taxon>Metazoa</taxon>
        <taxon>Chordata</taxon>
        <taxon>Craniata</taxon>
        <taxon>Vertebrata</taxon>
        <taxon>Euteleostomi</taxon>
        <taxon>Actinopterygii</taxon>
        <taxon>Neopterygii</taxon>
        <taxon>Teleostei</taxon>
        <taxon>Neoteleostei</taxon>
        <taxon>Acanthomorphata</taxon>
        <taxon>Pelagiaria</taxon>
        <taxon>Scombriformes</taxon>
        <taxon>Scombridae</taxon>
        <taxon>Scomber</taxon>
    </lineage>
</organism>
<dbReference type="GO" id="GO:0016787">
    <property type="term" value="F:hydrolase activity"/>
    <property type="evidence" value="ECO:0007669"/>
    <property type="project" value="TreeGrafter"/>
</dbReference>
<dbReference type="GO" id="GO:0046872">
    <property type="term" value="F:metal ion binding"/>
    <property type="evidence" value="ECO:0007669"/>
    <property type="project" value="UniProtKB-KW"/>
</dbReference>
<evidence type="ECO:0000259" key="13">
    <source>
        <dbReference type="PROSITE" id="PS50951"/>
    </source>
</evidence>
<sequence length="808" mass="90229">MFNVVHQGRKYVPTRPPVRDDSPLTIQAVHIITDPPERTWPPPGAKMRISKGNKGGGLVVRAVRRHASPQPASLESLEAAWSERGHPERSNGEAEAAGNGLEDHEGGPPRGRKKGFRPPDVRTIFSPEEKDPRVKQESGEGHTFWPSREGTWCDACCLYIFQDGITCTGCKYACHAACRDKVSLDCHPAASPINQDQLNNNHTQLYDVEKDRKLRTEFSREEIRQKIELYNSMTKDHLKMTLGHTGVYTGFIKVQMDLRRPVTVRGGQRGAGVAVGQEAFYLPRGVTNTLHVSSNNTVKQVIVALLNKFTVADNPAKYALYKRYRREEQVYVCKLADGEQPLFLRLVAGPNDDTLSFVLREQSGEVMWDAFSIPELRNFLRILDKEEEEQREAVIRRYDNYRQRLQEALREIQLGRGDVKTQNATMLGKRSLSVVLLAVAVGVYLLPSPIDPKPHVLKGPPPALEGPLAANTRLQKGRRLFAGKLHGPESFTADEEGNVYTGTVDGKLWRIGPDDSLTLVTHMGQNLPECGLSTDYELVCGRPHGVRLDRHGQLIVADSYFGLHSVNPKTGENTLLLPNSQGADGVPFAFLNGLEISPQTGIIYFTDSSSRWGRRHVKLEVIELNSLGRLLSYDPQTGSVNVLLDSLYMPNGIVLSPDEHFLLVAETSIGRILRYWLKGPKAGTKEIVMDNMIGYPDNIRLSDHGTFLVGVTTPRFRKFMPPFLDMIAPYPAVKRFLAKVIPLSSYNLMLPRYALVLELGSDGELVGTLHDPEGRLTWAISDVFQHRGRTYLGSTDLPFLPVLDSWES</sequence>
<evidence type="ECO:0000256" key="10">
    <source>
        <dbReference type="SAM" id="MobiDB-lite"/>
    </source>
</evidence>
<keyword evidence="8" id="KW-0963">Cytoplasm</keyword>
<name>A0AAV1MSF6_SCOSC</name>
<dbReference type="SUPFAM" id="SSF57889">
    <property type="entry name" value="Cysteine-rich domain"/>
    <property type="match status" value="1"/>
</dbReference>
<evidence type="ECO:0000256" key="2">
    <source>
        <dbReference type="ARBA" id="ARBA00009191"/>
    </source>
</evidence>
<dbReference type="PANTHER" id="PTHR10426:SF20">
    <property type="entry name" value="ADIPOCYTE PLASMA MEMBRANE-ASSOCIATED PROTEIN"/>
    <property type="match status" value="1"/>
</dbReference>
<dbReference type="InterPro" id="IPR000159">
    <property type="entry name" value="RA_dom"/>
</dbReference>
<keyword evidence="7" id="KW-0325">Glycoprotein</keyword>
<keyword evidence="5" id="KW-0732">Signal</keyword>
<dbReference type="AlphaFoldDB" id="A0AAV1MSF6"/>
<comment type="caution">
    <text evidence="14">The sequence shown here is derived from an EMBL/GenBank/DDBJ whole genome shotgun (WGS) entry which is preliminary data.</text>
</comment>
<keyword evidence="8" id="KW-0206">Cytoskeleton</keyword>
<feature type="compositionally biased region" description="Basic and acidic residues" evidence="10">
    <location>
        <begin position="127"/>
        <end position="140"/>
    </location>
</feature>
<dbReference type="FunFam" id="2.120.10.30:FF:000032">
    <property type="entry name" value="Protein STRICTOSIDINE SYNTHASE-LIKE 13"/>
    <property type="match status" value="1"/>
</dbReference>
<keyword evidence="6" id="KW-0862">Zinc</keyword>
<dbReference type="InterPro" id="IPR011524">
    <property type="entry name" value="SARAH_dom"/>
</dbReference>
<dbReference type="SMART" id="SM00109">
    <property type="entry name" value="C1"/>
    <property type="match status" value="1"/>
</dbReference>
<evidence type="ECO:0000256" key="4">
    <source>
        <dbReference type="ARBA" id="ARBA00022723"/>
    </source>
</evidence>
<evidence type="ECO:0000259" key="11">
    <source>
        <dbReference type="PROSITE" id="PS50081"/>
    </source>
</evidence>
<feature type="region of interest" description="Disordered" evidence="10">
    <location>
        <begin position="80"/>
        <end position="141"/>
    </location>
</feature>
<keyword evidence="9" id="KW-0175">Coiled coil</keyword>
<proteinExistence type="inferred from homology"/>
<dbReference type="SUPFAM" id="SSF54236">
    <property type="entry name" value="Ubiquitin-like"/>
    <property type="match status" value="1"/>
</dbReference>
<feature type="domain" description="Ras-associating" evidence="12">
    <location>
        <begin position="280"/>
        <end position="364"/>
    </location>
</feature>
<evidence type="ECO:0000256" key="1">
    <source>
        <dbReference type="ARBA" id="ARBA00004245"/>
    </source>
</evidence>
<evidence type="ECO:0000256" key="5">
    <source>
        <dbReference type="ARBA" id="ARBA00022729"/>
    </source>
</evidence>
<feature type="coiled-coil region" evidence="9">
    <location>
        <begin position="384"/>
        <end position="411"/>
    </location>
</feature>
<dbReference type="CDD" id="cd21891">
    <property type="entry name" value="SARAH_RASSF3"/>
    <property type="match status" value="1"/>
</dbReference>
<dbReference type="PROSITE" id="PS50951">
    <property type="entry name" value="SARAH"/>
    <property type="match status" value="1"/>
</dbReference>
<evidence type="ECO:0000256" key="3">
    <source>
        <dbReference type="ARBA" id="ARBA00022701"/>
    </source>
</evidence>
<keyword evidence="4" id="KW-0479">Metal-binding</keyword>
<evidence type="ECO:0000259" key="12">
    <source>
        <dbReference type="PROSITE" id="PS50200"/>
    </source>
</evidence>
<evidence type="ECO:0000256" key="9">
    <source>
        <dbReference type="SAM" id="Coils"/>
    </source>
</evidence>
<evidence type="ECO:0000256" key="7">
    <source>
        <dbReference type="ARBA" id="ARBA00023180"/>
    </source>
</evidence>
<dbReference type="PROSITE" id="PS00479">
    <property type="entry name" value="ZF_DAG_PE_1"/>
    <property type="match status" value="1"/>
</dbReference>
<protein>
    <submittedName>
        <fullName evidence="14">Adipocyte plasma membrane-associated protein-like</fullName>
    </submittedName>
</protein>
<evidence type="ECO:0000313" key="15">
    <source>
        <dbReference type="Proteomes" id="UP001314229"/>
    </source>
</evidence>
<dbReference type="Pfam" id="PF16517">
    <property type="entry name" value="Nore1-SARAH"/>
    <property type="match status" value="1"/>
</dbReference>
<reference evidence="14 15" key="1">
    <citation type="submission" date="2024-01" db="EMBL/GenBank/DDBJ databases">
        <authorList>
            <person name="Alioto T."/>
            <person name="Alioto T."/>
            <person name="Gomez Garrido J."/>
        </authorList>
    </citation>
    <scope>NUCLEOTIDE SEQUENCE [LARGE SCALE GENOMIC DNA]</scope>
</reference>
<dbReference type="Gene3D" id="1.20.5.110">
    <property type="match status" value="1"/>
</dbReference>
<dbReference type="InterPro" id="IPR046349">
    <property type="entry name" value="C1-like_sf"/>
</dbReference>
<feature type="domain" description="SARAH" evidence="13">
    <location>
        <begin position="365"/>
        <end position="412"/>
    </location>
</feature>
<dbReference type="InterPro" id="IPR029071">
    <property type="entry name" value="Ubiquitin-like_domsf"/>
</dbReference>
<dbReference type="PROSITE" id="PS50081">
    <property type="entry name" value="ZF_DAG_PE_2"/>
    <property type="match status" value="1"/>
</dbReference>
<dbReference type="GO" id="GO:0012505">
    <property type="term" value="C:endomembrane system"/>
    <property type="evidence" value="ECO:0007669"/>
    <property type="project" value="TreeGrafter"/>
</dbReference>
<dbReference type="PROSITE" id="PS50200">
    <property type="entry name" value="RA"/>
    <property type="match status" value="1"/>
</dbReference>
<dbReference type="Gene3D" id="3.30.60.20">
    <property type="match status" value="1"/>
</dbReference>
<keyword evidence="15" id="KW-1185">Reference proteome</keyword>
<dbReference type="CDD" id="cd20886">
    <property type="entry name" value="C1_RASSF5"/>
    <property type="match status" value="1"/>
</dbReference>